<dbReference type="AlphaFoldDB" id="A0A967EXY6"/>
<dbReference type="RefSeq" id="WP_167224978.1">
    <property type="nucleotide sequence ID" value="NZ_JAAQPH010000008.1"/>
</dbReference>
<name>A0A967EXY6_9PROT</name>
<dbReference type="Proteomes" id="UP000761264">
    <property type="component" value="Unassembled WGS sequence"/>
</dbReference>
<proteinExistence type="predicted"/>
<protein>
    <recommendedName>
        <fullName evidence="3">Phosphoenolpyruvate hydrolase-like</fullName>
    </recommendedName>
</protein>
<dbReference type="InterPro" id="IPR013785">
    <property type="entry name" value="Aldolase_TIM"/>
</dbReference>
<reference evidence="1" key="1">
    <citation type="submission" date="2020-03" db="EMBL/GenBank/DDBJ databases">
        <title>Genome of Pelagibius litoralis DSM 21314T.</title>
        <authorList>
            <person name="Wang G."/>
        </authorList>
    </citation>
    <scope>NUCLEOTIDE SEQUENCE</scope>
    <source>
        <strain evidence="1">DSM 21314</strain>
    </source>
</reference>
<sequence length="227" mass="24321">MLNLMFWKIVLRSGSEWPGHPLPPALVTIAPPLRSDDLPEEVGLLLPNKDSLAATMRALEAAPETVSGHAVGLFLADPFLNLRLEINRLDRLGVRWVTNLPSTEQQDAEFTQQLKDVGLDCSLEYTRLAACRDAGFGALAVVADGKGAKLAVAAGPTALIVMPRVADFAAGFPSFRQRGAAALEVRRAIDETVWTGPILGLGDKSEAEHEGIWPEAVDGLVCRPVPA</sequence>
<accession>A0A967EXY6</accession>
<dbReference type="SUPFAM" id="SSF51621">
    <property type="entry name" value="Phosphoenolpyruvate/pyruvate domain"/>
    <property type="match status" value="1"/>
</dbReference>
<gene>
    <name evidence="1" type="ORF">HBA54_12565</name>
</gene>
<evidence type="ECO:0000313" key="2">
    <source>
        <dbReference type="Proteomes" id="UP000761264"/>
    </source>
</evidence>
<dbReference type="InterPro" id="IPR015813">
    <property type="entry name" value="Pyrv/PenolPyrv_kinase-like_dom"/>
</dbReference>
<evidence type="ECO:0008006" key="3">
    <source>
        <dbReference type="Google" id="ProtNLM"/>
    </source>
</evidence>
<comment type="caution">
    <text evidence="1">The sequence shown here is derived from an EMBL/GenBank/DDBJ whole genome shotgun (WGS) entry which is preliminary data.</text>
</comment>
<keyword evidence="2" id="KW-1185">Reference proteome</keyword>
<dbReference type="GO" id="GO:0003824">
    <property type="term" value="F:catalytic activity"/>
    <property type="evidence" value="ECO:0007669"/>
    <property type="project" value="InterPro"/>
</dbReference>
<dbReference type="Gene3D" id="3.20.20.70">
    <property type="entry name" value="Aldolase class I"/>
    <property type="match status" value="1"/>
</dbReference>
<evidence type="ECO:0000313" key="1">
    <source>
        <dbReference type="EMBL" id="NIA69425.1"/>
    </source>
</evidence>
<organism evidence="1 2">
    <name type="scientific">Pelagibius litoralis</name>
    <dbReference type="NCBI Taxonomy" id="374515"/>
    <lineage>
        <taxon>Bacteria</taxon>
        <taxon>Pseudomonadati</taxon>
        <taxon>Pseudomonadota</taxon>
        <taxon>Alphaproteobacteria</taxon>
        <taxon>Rhodospirillales</taxon>
        <taxon>Rhodovibrionaceae</taxon>
        <taxon>Pelagibius</taxon>
    </lineage>
</organism>
<dbReference type="EMBL" id="JAAQPH010000008">
    <property type="protein sequence ID" value="NIA69425.1"/>
    <property type="molecule type" value="Genomic_DNA"/>
</dbReference>